<dbReference type="Proteomes" id="UP001151760">
    <property type="component" value="Unassembled WGS sequence"/>
</dbReference>
<keyword evidence="1" id="KW-0812">Transmembrane</keyword>
<organism evidence="2 3">
    <name type="scientific">Tanacetum coccineum</name>
    <dbReference type="NCBI Taxonomy" id="301880"/>
    <lineage>
        <taxon>Eukaryota</taxon>
        <taxon>Viridiplantae</taxon>
        <taxon>Streptophyta</taxon>
        <taxon>Embryophyta</taxon>
        <taxon>Tracheophyta</taxon>
        <taxon>Spermatophyta</taxon>
        <taxon>Magnoliopsida</taxon>
        <taxon>eudicotyledons</taxon>
        <taxon>Gunneridae</taxon>
        <taxon>Pentapetalae</taxon>
        <taxon>asterids</taxon>
        <taxon>campanulids</taxon>
        <taxon>Asterales</taxon>
        <taxon>Asteraceae</taxon>
        <taxon>Asteroideae</taxon>
        <taxon>Anthemideae</taxon>
        <taxon>Anthemidinae</taxon>
        <taxon>Tanacetum</taxon>
    </lineage>
</organism>
<evidence type="ECO:0000313" key="2">
    <source>
        <dbReference type="EMBL" id="GJT69292.1"/>
    </source>
</evidence>
<feature type="transmembrane region" description="Helical" evidence="1">
    <location>
        <begin position="9"/>
        <end position="29"/>
    </location>
</feature>
<reference evidence="2" key="1">
    <citation type="journal article" date="2022" name="Int. J. Mol. Sci.">
        <title>Draft Genome of Tanacetum Coccineum: Genomic Comparison of Closely Related Tanacetum-Family Plants.</title>
        <authorList>
            <person name="Yamashiro T."/>
            <person name="Shiraishi A."/>
            <person name="Nakayama K."/>
            <person name="Satake H."/>
        </authorList>
    </citation>
    <scope>NUCLEOTIDE SEQUENCE</scope>
</reference>
<gene>
    <name evidence="2" type="ORF">Tco_1028578</name>
</gene>
<name>A0ABQ5G363_9ASTR</name>
<keyword evidence="1" id="KW-0472">Membrane</keyword>
<protein>
    <submittedName>
        <fullName evidence="2">Uncharacterized protein</fullName>
    </submittedName>
</protein>
<comment type="caution">
    <text evidence="2">The sequence shown here is derived from an EMBL/GenBank/DDBJ whole genome shotgun (WGS) entry which is preliminary data.</text>
</comment>
<evidence type="ECO:0000313" key="3">
    <source>
        <dbReference type="Proteomes" id="UP001151760"/>
    </source>
</evidence>
<feature type="transmembrane region" description="Helical" evidence="1">
    <location>
        <begin position="49"/>
        <end position="67"/>
    </location>
</feature>
<sequence>MSDMSTSTVILFSNFVETLLPLSSVPIVLSNRVMKFIRNMKSASVVSDITEAIVAGILSLALVPCFLGESGQSRGKPALIEAQLLESGSFSRSPYPLSISFMDLIKSS</sequence>
<accession>A0ABQ5G363</accession>
<proteinExistence type="predicted"/>
<keyword evidence="3" id="KW-1185">Reference proteome</keyword>
<evidence type="ECO:0000256" key="1">
    <source>
        <dbReference type="SAM" id="Phobius"/>
    </source>
</evidence>
<reference evidence="2" key="2">
    <citation type="submission" date="2022-01" db="EMBL/GenBank/DDBJ databases">
        <authorList>
            <person name="Yamashiro T."/>
            <person name="Shiraishi A."/>
            <person name="Satake H."/>
            <person name="Nakayama K."/>
        </authorList>
    </citation>
    <scope>NUCLEOTIDE SEQUENCE</scope>
</reference>
<keyword evidence="1" id="KW-1133">Transmembrane helix</keyword>
<dbReference type="EMBL" id="BQNB010017974">
    <property type="protein sequence ID" value="GJT69292.1"/>
    <property type="molecule type" value="Genomic_DNA"/>
</dbReference>